<feature type="signal peptide" evidence="2">
    <location>
        <begin position="1"/>
        <end position="18"/>
    </location>
</feature>
<evidence type="ECO:0000256" key="2">
    <source>
        <dbReference type="SAM" id="SignalP"/>
    </source>
</evidence>
<feature type="region of interest" description="Disordered" evidence="1">
    <location>
        <begin position="20"/>
        <end position="47"/>
    </location>
</feature>
<keyword evidence="4" id="KW-1185">Reference proteome</keyword>
<feature type="compositionally biased region" description="Basic and acidic residues" evidence="1">
    <location>
        <begin position="23"/>
        <end position="40"/>
    </location>
</feature>
<feature type="chain" id="PRO_5022031552" evidence="2">
    <location>
        <begin position="19"/>
        <end position="388"/>
    </location>
</feature>
<protein>
    <submittedName>
        <fullName evidence="3">Uncharacterized protein</fullName>
    </submittedName>
</protein>
<evidence type="ECO:0000313" key="3">
    <source>
        <dbReference type="EMBL" id="QDS68585.1"/>
    </source>
</evidence>
<proteinExistence type="predicted"/>
<evidence type="ECO:0000256" key="1">
    <source>
        <dbReference type="SAM" id="MobiDB-lite"/>
    </source>
</evidence>
<evidence type="ECO:0000313" key="4">
    <source>
        <dbReference type="Proteomes" id="UP000316270"/>
    </source>
</evidence>
<dbReference type="Proteomes" id="UP000316270">
    <property type="component" value="Chromosome 2"/>
</dbReference>
<gene>
    <name evidence="3" type="ORF">FKW77_000660</name>
</gene>
<reference evidence="3 4" key="1">
    <citation type="submission" date="2019-07" db="EMBL/GenBank/DDBJ databases">
        <title>Finished genome of Venturia effusa.</title>
        <authorList>
            <person name="Young C.A."/>
            <person name="Cox M.P."/>
            <person name="Ganley A.R.D."/>
            <person name="David W.J."/>
        </authorList>
    </citation>
    <scope>NUCLEOTIDE SEQUENCE [LARGE SCALE GENOMIC DNA]</scope>
    <source>
        <strain evidence="4">albino</strain>
    </source>
</reference>
<name>A0A517KYX2_9PEZI</name>
<keyword evidence="2" id="KW-0732">Signal</keyword>
<accession>A0A517KYX2</accession>
<dbReference type="AlphaFoldDB" id="A0A517KYX2"/>
<dbReference type="EMBL" id="CP042186">
    <property type="protein sequence ID" value="QDS68585.1"/>
    <property type="molecule type" value="Genomic_DNA"/>
</dbReference>
<dbReference type="OrthoDB" id="3895305at2759"/>
<sequence length="388" mass="41949">MKVITTFFVQSLAVAVLAQNGPKKGEKSDPDRGMTREQQGHKIVSGGVAPKLQDLKSRYTDYYEGSKRTKVRYGPYSLPKISSPSLTSLLTGEKGTMSTVSVGMTKPCTGKCNLLVAQAGLEYANGTEASMANGSWLHHIVVLATGPGRKDTVCPMLPGERFFSSGNERTPTAFGDVTEKKVKSTFPIGDADGFQAEIELMNMTNEPRSVYLTIDFEYIPGPKPEGWKTAKAMWLDVTNCGISYVPPPAKQNFQLKSKQWTSPYAGEMLGVGGHLHDGGTHLDIMINDKTICKSAAEYTTQSDGTPMSMGRRSLGRRDGPHGAGDAAPAKGTTDGKPHIREMSTCAMMGKINKGDKVHIEANYEFSKFPGLKATEIMGIAIMYAAMDI</sequence>
<feature type="region of interest" description="Disordered" evidence="1">
    <location>
        <begin position="300"/>
        <end position="338"/>
    </location>
</feature>
<organism evidence="3 4">
    <name type="scientific">Venturia effusa</name>
    <dbReference type="NCBI Taxonomy" id="50376"/>
    <lineage>
        <taxon>Eukaryota</taxon>
        <taxon>Fungi</taxon>
        <taxon>Dikarya</taxon>
        <taxon>Ascomycota</taxon>
        <taxon>Pezizomycotina</taxon>
        <taxon>Dothideomycetes</taxon>
        <taxon>Pleosporomycetidae</taxon>
        <taxon>Venturiales</taxon>
        <taxon>Venturiaceae</taxon>
        <taxon>Venturia</taxon>
    </lineage>
</organism>